<accession>F4Q5Y3</accession>
<dbReference type="Proteomes" id="UP000007797">
    <property type="component" value="Unassembled WGS sequence"/>
</dbReference>
<dbReference type="EMBL" id="GL883021">
    <property type="protein sequence ID" value="EGG17392.1"/>
    <property type="molecule type" value="Genomic_DNA"/>
</dbReference>
<name>F4Q5Y3_CACFS</name>
<dbReference type="Gene3D" id="1.20.1250.20">
    <property type="entry name" value="MFS general substrate transporter like domains"/>
    <property type="match status" value="2"/>
</dbReference>
<dbReference type="InterPro" id="IPR011701">
    <property type="entry name" value="MFS"/>
</dbReference>
<keyword evidence="2 5" id="KW-1133">Transmembrane helix</keyword>
<feature type="region of interest" description="Disordered" evidence="4">
    <location>
        <begin position="152"/>
        <end position="181"/>
    </location>
</feature>
<dbReference type="SUPFAM" id="SSF103473">
    <property type="entry name" value="MFS general substrate transporter"/>
    <property type="match status" value="1"/>
</dbReference>
<evidence type="ECO:0008006" key="8">
    <source>
        <dbReference type="Google" id="ProtNLM"/>
    </source>
</evidence>
<dbReference type="OrthoDB" id="18420at2759"/>
<feature type="compositionally biased region" description="Low complexity" evidence="4">
    <location>
        <begin position="157"/>
        <end position="180"/>
    </location>
</feature>
<evidence type="ECO:0000313" key="6">
    <source>
        <dbReference type="EMBL" id="EGG17392.1"/>
    </source>
</evidence>
<dbReference type="GO" id="GO:0022857">
    <property type="term" value="F:transmembrane transporter activity"/>
    <property type="evidence" value="ECO:0007669"/>
    <property type="project" value="InterPro"/>
</dbReference>
<feature type="compositionally biased region" description="Low complexity" evidence="4">
    <location>
        <begin position="75"/>
        <end position="92"/>
    </location>
</feature>
<feature type="compositionally biased region" description="Acidic residues" evidence="4">
    <location>
        <begin position="65"/>
        <end position="74"/>
    </location>
</feature>
<feature type="transmembrane region" description="Helical" evidence="5">
    <location>
        <begin position="467"/>
        <end position="490"/>
    </location>
</feature>
<evidence type="ECO:0000256" key="1">
    <source>
        <dbReference type="ARBA" id="ARBA00022692"/>
    </source>
</evidence>
<dbReference type="RefSeq" id="XP_004355876.1">
    <property type="nucleotide sequence ID" value="XM_004355823.1"/>
</dbReference>
<evidence type="ECO:0000256" key="5">
    <source>
        <dbReference type="SAM" id="Phobius"/>
    </source>
</evidence>
<evidence type="ECO:0000256" key="2">
    <source>
        <dbReference type="ARBA" id="ARBA00022989"/>
    </source>
</evidence>
<dbReference type="FunFam" id="1.20.1250.20:FF:000286">
    <property type="entry name" value="MFS efflux transporter"/>
    <property type="match status" value="1"/>
</dbReference>
<dbReference type="InterPro" id="IPR036259">
    <property type="entry name" value="MFS_trans_sf"/>
</dbReference>
<proteinExistence type="predicted"/>
<evidence type="ECO:0000256" key="4">
    <source>
        <dbReference type="SAM" id="MobiDB-lite"/>
    </source>
</evidence>
<organism evidence="6 7">
    <name type="scientific">Cavenderia fasciculata</name>
    <name type="common">Slime mold</name>
    <name type="synonym">Dictyostelium fasciculatum</name>
    <dbReference type="NCBI Taxonomy" id="261658"/>
    <lineage>
        <taxon>Eukaryota</taxon>
        <taxon>Amoebozoa</taxon>
        <taxon>Evosea</taxon>
        <taxon>Eumycetozoa</taxon>
        <taxon>Dictyostelia</taxon>
        <taxon>Acytosteliales</taxon>
        <taxon>Cavenderiaceae</taxon>
        <taxon>Cavenderia</taxon>
    </lineage>
</organism>
<feature type="transmembrane region" description="Helical" evidence="5">
    <location>
        <begin position="354"/>
        <end position="381"/>
    </location>
</feature>
<evidence type="ECO:0000313" key="7">
    <source>
        <dbReference type="Proteomes" id="UP000007797"/>
    </source>
</evidence>
<feature type="transmembrane region" description="Helical" evidence="5">
    <location>
        <begin position="510"/>
        <end position="528"/>
    </location>
</feature>
<feature type="compositionally biased region" description="Low complexity" evidence="4">
    <location>
        <begin position="39"/>
        <end position="49"/>
    </location>
</feature>
<keyword evidence="1 5" id="KW-0812">Transmembrane</keyword>
<feature type="transmembrane region" description="Helical" evidence="5">
    <location>
        <begin position="305"/>
        <end position="324"/>
    </location>
</feature>
<feature type="transmembrane region" description="Helical" evidence="5">
    <location>
        <begin position="393"/>
        <end position="413"/>
    </location>
</feature>
<dbReference type="PANTHER" id="PTHR23121">
    <property type="entry name" value="SODIUM-DEPENDENT GLUCOSE TRANSPORTER 1"/>
    <property type="match status" value="1"/>
</dbReference>
<reference evidence="7" key="1">
    <citation type="journal article" date="2011" name="Genome Res.">
        <title>Phylogeny-wide analysis of social amoeba genomes highlights ancient origins for complex intercellular communication.</title>
        <authorList>
            <person name="Heidel A.J."/>
            <person name="Lawal H.M."/>
            <person name="Felder M."/>
            <person name="Schilde C."/>
            <person name="Helps N.R."/>
            <person name="Tunggal B."/>
            <person name="Rivero F."/>
            <person name="John U."/>
            <person name="Schleicher M."/>
            <person name="Eichinger L."/>
            <person name="Platzer M."/>
            <person name="Noegel A.A."/>
            <person name="Schaap P."/>
            <person name="Gloeckner G."/>
        </authorList>
    </citation>
    <scope>NUCLEOTIDE SEQUENCE [LARGE SCALE GENOMIC DNA]</scope>
    <source>
        <strain evidence="7">SH3</strain>
    </source>
</reference>
<feature type="transmembrane region" description="Helical" evidence="5">
    <location>
        <begin position="419"/>
        <end position="438"/>
    </location>
</feature>
<dbReference type="AlphaFoldDB" id="F4Q5Y3"/>
<feature type="region of interest" description="Disordered" evidence="4">
    <location>
        <begin position="1"/>
        <end position="92"/>
    </location>
</feature>
<keyword evidence="3 5" id="KW-0472">Membrane</keyword>
<sequence>MGYMDSHDDNDEDDYMIDENNNQDDTDNTTENGVILHTSNNSNSSNSSNLEDDEEEIYNNNNNNYDDEEEEDESSSSNLIQKSNNSNNNIKNETVEKEVTHVFTDHNHKHNSSNNRNSNNNNNNNNNIIHSKQQQPVELIVASSPSLMVTVPPPSPKLISPLPSSSSTSSSNVNSQATSPTKMVRFKKEMRMLSGSGNVTKMEMESEEDASLSSSSMSVSSLDENDFLDSQQDPSLRMANLDPYERILNYCNKLRVDAQIYKRELTLTISYLLCFVSLGISVGSLGPTLLSLSTNTHSTLDQVGYFFSARGLGYFFGSFSGRFYDRVPNGNLICGLATILMAVALFLIPLSHNIWLTGIIFFFEGGFAGLIDSGLNTMIVWVWQDKVNPFMQLLHFAFGVGALLAPFLVSFMINSSLFTQYLVLSIIMFAAGVPIFFLPPVKPDIVANDQESQEVVSTSEKRLRLEVIIAVSIFLFFYVGAEAGYGGWIYTYSKLNLNFEDQSAALLNSLFWTSFTISRLVGVFVSMVLTPHQMVMMDIGGCLFFSILLVLFKSSSVILIISTAGLGISLASIFPTCFSLPRNLNMPVSGESTSFMVIGAVGGEITIPWVIGLCQHHISMHSLPWIVIITLVVSSFIYVGIVVRAKMVRASERGEQLELNLKLLNIVDLKSPPIFKDQQTD</sequence>
<dbReference type="KEGG" id="dfa:DFA_08387"/>
<dbReference type="Pfam" id="PF07690">
    <property type="entry name" value="MFS_1"/>
    <property type="match status" value="1"/>
</dbReference>
<dbReference type="PANTHER" id="PTHR23121:SF9">
    <property type="entry name" value="SODIUM-DEPENDENT GLUCOSE TRANSPORTER 1"/>
    <property type="match status" value="1"/>
</dbReference>
<feature type="transmembrane region" description="Helical" evidence="5">
    <location>
        <begin position="535"/>
        <end position="552"/>
    </location>
</feature>
<dbReference type="GeneID" id="14869991"/>
<keyword evidence="7" id="KW-1185">Reference proteome</keyword>
<feature type="transmembrane region" description="Helical" evidence="5">
    <location>
        <begin position="623"/>
        <end position="643"/>
    </location>
</feature>
<evidence type="ECO:0000256" key="3">
    <source>
        <dbReference type="ARBA" id="ARBA00023136"/>
    </source>
</evidence>
<feature type="compositionally biased region" description="Acidic residues" evidence="4">
    <location>
        <begin position="8"/>
        <end position="28"/>
    </location>
</feature>
<protein>
    <recommendedName>
        <fullName evidence="8">Major facilitator superfamily (MFS) profile domain-containing protein</fullName>
    </recommendedName>
</protein>
<feature type="transmembrane region" description="Helical" evidence="5">
    <location>
        <begin position="331"/>
        <end position="348"/>
    </location>
</feature>
<feature type="region of interest" description="Disordered" evidence="4">
    <location>
        <begin position="106"/>
        <end position="128"/>
    </location>
</feature>
<feature type="transmembrane region" description="Helical" evidence="5">
    <location>
        <begin position="265"/>
        <end position="285"/>
    </location>
</feature>
<gene>
    <name evidence="6" type="ORF">DFA_08387</name>
</gene>
<feature type="compositionally biased region" description="Low complexity" evidence="4">
    <location>
        <begin position="112"/>
        <end position="128"/>
    </location>
</feature>